<feature type="transmembrane region" description="Helical" evidence="7">
    <location>
        <begin position="120"/>
        <end position="144"/>
    </location>
</feature>
<keyword evidence="7" id="KW-1133">Transmembrane helix</keyword>
<dbReference type="CDD" id="cd00130">
    <property type="entry name" value="PAS"/>
    <property type="match status" value="1"/>
</dbReference>
<keyword evidence="10" id="KW-0614">Plasmid</keyword>
<keyword evidence="4" id="KW-0547">Nucleotide-binding</keyword>
<dbReference type="Gene3D" id="3.30.565.10">
    <property type="entry name" value="Histidine kinase-like ATPase, C-terminal domain"/>
    <property type="match status" value="1"/>
</dbReference>
<evidence type="ECO:0000256" key="3">
    <source>
        <dbReference type="ARBA" id="ARBA00022679"/>
    </source>
</evidence>
<dbReference type="Proteomes" id="UP000293073">
    <property type="component" value="Plasmid megaplasmid"/>
</dbReference>
<reference evidence="12" key="4">
    <citation type="submission" date="2019-01" db="EMBL/GenBank/DDBJ databases">
        <title>Complete genome of Halorubrum ezzemoulense strain FB21.</title>
        <authorList>
            <person name="Feng Y."/>
            <person name="Louyakis A.S."/>
            <person name="Papke R.T."/>
            <person name="Gogarten J.P."/>
        </authorList>
    </citation>
    <scope>NUCLEOTIDE SEQUENCE [LARGE SCALE GENOMIC DNA]</scope>
    <source>
        <strain evidence="12">Fb21</strain>
        <plasmid evidence="12">megaPlasmid</plasmid>
    </source>
</reference>
<evidence type="ECO:0000313" key="12">
    <source>
        <dbReference type="Proteomes" id="UP000293073"/>
    </source>
</evidence>
<keyword evidence="3" id="KW-0808">Transferase</keyword>
<evidence type="ECO:0000256" key="7">
    <source>
        <dbReference type="SAM" id="Phobius"/>
    </source>
</evidence>
<dbReference type="KEGG" id="hezz:EO776_17320"/>
<evidence type="ECO:0000313" key="10">
    <source>
        <dbReference type="EMBL" id="QAY21710.1"/>
    </source>
</evidence>
<dbReference type="PANTHER" id="PTHR44936:SF10">
    <property type="entry name" value="SENSOR PROTEIN RSTB"/>
    <property type="match status" value="1"/>
</dbReference>
<evidence type="ECO:0000256" key="6">
    <source>
        <dbReference type="ARBA" id="ARBA00022840"/>
    </source>
</evidence>
<feature type="transmembrane region" description="Helical" evidence="7">
    <location>
        <begin position="156"/>
        <end position="179"/>
    </location>
</feature>
<feature type="transmembrane region" description="Helical" evidence="7">
    <location>
        <begin position="91"/>
        <end position="108"/>
    </location>
</feature>
<evidence type="ECO:0000313" key="11">
    <source>
        <dbReference type="Proteomes" id="UP000216409"/>
    </source>
</evidence>
<dbReference type="GO" id="GO:0005524">
    <property type="term" value="F:ATP binding"/>
    <property type="evidence" value="ECO:0007669"/>
    <property type="project" value="UniProtKB-KW"/>
</dbReference>
<dbReference type="InterPro" id="IPR035965">
    <property type="entry name" value="PAS-like_dom_sf"/>
</dbReference>
<dbReference type="Proteomes" id="UP000216409">
    <property type="component" value="Unassembled WGS sequence"/>
</dbReference>
<evidence type="ECO:0000256" key="4">
    <source>
        <dbReference type="ARBA" id="ARBA00022741"/>
    </source>
</evidence>
<dbReference type="InterPro" id="IPR000014">
    <property type="entry name" value="PAS"/>
</dbReference>
<geneLocation type="plasmid" evidence="10">
    <name>megaplasmid</name>
</geneLocation>
<dbReference type="AlphaFoldDB" id="A0A256IZN4"/>
<keyword evidence="5" id="KW-0418">Kinase</keyword>
<evidence type="ECO:0000313" key="9">
    <source>
        <dbReference type="EMBL" id="OYR61883.1"/>
    </source>
</evidence>
<keyword evidence="7" id="KW-0812">Transmembrane</keyword>
<sequence length="597" mass="64678">MLATVGGVNVTLGILLLLIAAHTRRQYSGVGTQSFIACMVGLGVWTAAGGVNDIISVYELGAPNGDGMSPAVESTPSIIAFGLQGPRIADWVLQTVVPVLYALFILAYTTRTDRRERLLLFVLVPFGLLYTGGSMSATLVSLVLDNLPGGLSEALLPFLQFAISISFFVTGSIVLLSLGQLWRTLHRYQHVSTRLTLGLAVIVPPVWFAERFFIALAETPLARAAIPVPFVILSTCAAWLAVTRFGLFEEIPAALAVARQDIVAEMPDAAITVTDGHAILDWNAAAADLFEREFNTVVGQDLATILPDTFDIKRLLAGGQTTCRLPGSDRVLEASSSRITDSDDRTLGHTLIFRDITDSRQNARRAEVLSRVLRHNIRNRADVATAHLRQFTDSPTPDTADKIATTVEEELSALRDLGRTAREIESVLQADKRTGNRSVEELIRHAIEEVQHAEVVNDGHEYAGGVSSVPVVIDTPPAETRANGEILIPVIRELVSNAVEHGGSAPEPHVSVRVKETSDTEGVDRWWIDVADSGAGISNHEVEVFEDAEEQPLQHGKGLGLWLVWWGVDRLGGEVSFDIDRGTTVTVELPGSLLSYE</sequence>
<dbReference type="SUPFAM" id="SSF55874">
    <property type="entry name" value="ATPase domain of HSP90 chaperone/DNA topoisomerase II/histidine kinase"/>
    <property type="match status" value="1"/>
</dbReference>
<dbReference type="InterPro" id="IPR005467">
    <property type="entry name" value="His_kinase_dom"/>
</dbReference>
<dbReference type="InterPro" id="IPR036890">
    <property type="entry name" value="HATPase_C_sf"/>
</dbReference>
<reference evidence="9" key="2">
    <citation type="submission" date="2017-05" db="EMBL/GenBank/DDBJ databases">
        <authorList>
            <person name="Song R."/>
            <person name="Chenine A.L."/>
            <person name="Ruprecht R.M."/>
        </authorList>
    </citation>
    <scope>NUCLEOTIDE SEQUENCE</scope>
    <source>
        <strain evidence="9">LD3</strain>
    </source>
</reference>
<evidence type="ECO:0000256" key="2">
    <source>
        <dbReference type="ARBA" id="ARBA00012438"/>
    </source>
</evidence>
<dbReference type="Pfam" id="PF08448">
    <property type="entry name" value="PAS_4"/>
    <property type="match status" value="1"/>
</dbReference>
<dbReference type="InterPro" id="IPR050980">
    <property type="entry name" value="2C_sensor_his_kinase"/>
</dbReference>
<dbReference type="InterPro" id="IPR003594">
    <property type="entry name" value="HATPase_dom"/>
</dbReference>
<dbReference type="EMBL" id="NHOW01000075">
    <property type="protein sequence ID" value="OYR61883.1"/>
    <property type="molecule type" value="Genomic_DNA"/>
</dbReference>
<reference evidence="10" key="3">
    <citation type="journal article" date="2019" name="Microbiol. Resour. Announc.">
        <title>Complete Genome Sequence of Halorubrum ezzemoulense Strain Fb21.</title>
        <authorList>
            <person name="Feng Y."/>
            <person name="Louyakis A.S."/>
            <person name="Makkay A.M."/>
            <person name="Guerrero R.O."/>
            <person name="Papke R.T."/>
            <person name="Gogarten J.P."/>
        </authorList>
    </citation>
    <scope>NUCLEOTIDE SEQUENCE</scope>
    <source>
        <strain evidence="10">Fb21</strain>
        <plasmid evidence="10">megaplasmid</plasmid>
    </source>
</reference>
<dbReference type="Pfam" id="PF02518">
    <property type="entry name" value="HATPase_c"/>
    <property type="match status" value="1"/>
</dbReference>
<evidence type="ECO:0000256" key="1">
    <source>
        <dbReference type="ARBA" id="ARBA00000085"/>
    </source>
</evidence>
<dbReference type="PANTHER" id="PTHR44936">
    <property type="entry name" value="SENSOR PROTEIN CREC"/>
    <property type="match status" value="1"/>
</dbReference>
<dbReference type="GO" id="GO:0004673">
    <property type="term" value="F:protein histidine kinase activity"/>
    <property type="evidence" value="ECO:0007669"/>
    <property type="project" value="UniProtKB-EC"/>
</dbReference>
<dbReference type="InterPro" id="IPR013656">
    <property type="entry name" value="PAS_4"/>
</dbReference>
<dbReference type="Gene3D" id="3.30.450.20">
    <property type="entry name" value="PAS domain"/>
    <property type="match status" value="1"/>
</dbReference>
<gene>
    <name evidence="9" type="ORF">DJ83_06785</name>
    <name evidence="10" type="ORF">EO776_17320</name>
</gene>
<feature type="domain" description="Histidine kinase" evidence="8">
    <location>
        <begin position="372"/>
        <end position="593"/>
    </location>
</feature>
<dbReference type="EC" id="2.7.13.3" evidence="2"/>
<protein>
    <recommendedName>
        <fullName evidence="2">histidine kinase</fullName>
        <ecNumber evidence="2">2.7.13.3</ecNumber>
    </recommendedName>
</protein>
<dbReference type="EMBL" id="CP034941">
    <property type="protein sequence ID" value="QAY21710.1"/>
    <property type="molecule type" value="Genomic_DNA"/>
</dbReference>
<accession>A0A256IZN4</accession>
<comment type="catalytic activity">
    <reaction evidence="1">
        <text>ATP + protein L-histidine = ADP + protein N-phospho-L-histidine.</text>
        <dbReference type="EC" id="2.7.13.3"/>
    </reaction>
</comment>
<feature type="transmembrane region" description="Helical" evidence="7">
    <location>
        <begin position="35"/>
        <end position="58"/>
    </location>
</feature>
<reference evidence="9 11" key="1">
    <citation type="journal article" date="2014" name="Front. Microbiol.">
        <title>Population and genomic analysis of the genus Halorubrum.</title>
        <authorList>
            <person name="Fullmer M.S."/>
            <person name="Soucy S.M."/>
            <person name="Swithers K.S."/>
            <person name="Makkay A.M."/>
            <person name="Wheeler R."/>
            <person name="Ventosa A."/>
            <person name="Gogarten J.P."/>
            <person name="Papke R.T."/>
        </authorList>
    </citation>
    <scope>NUCLEOTIDE SEQUENCE [LARGE SCALE GENOMIC DNA]</scope>
    <source>
        <strain evidence="9 11">LD3</strain>
    </source>
</reference>
<dbReference type="PROSITE" id="PS50109">
    <property type="entry name" value="HIS_KIN"/>
    <property type="match status" value="1"/>
</dbReference>
<keyword evidence="6" id="KW-0067">ATP-binding</keyword>
<keyword evidence="7" id="KW-0472">Membrane</keyword>
<dbReference type="SMART" id="SM00387">
    <property type="entry name" value="HATPase_c"/>
    <property type="match status" value="1"/>
</dbReference>
<feature type="transmembrane region" description="Helical" evidence="7">
    <location>
        <begin position="6"/>
        <end position="23"/>
    </location>
</feature>
<name>A0A256IZN4_HALEZ</name>
<dbReference type="SUPFAM" id="SSF55785">
    <property type="entry name" value="PYP-like sensor domain (PAS domain)"/>
    <property type="match status" value="1"/>
</dbReference>
<evidence type="ECO:0000256" key="5">
    <source>
        <dbReference type="ARBA" id="ARBA00022777"/>
    </source>
</evidence>
<evidence type="ECO:0000259" key="8">
    <source>
        <dbReference type="PROSITE" id="PS50109"/>
    </source>
</evidence>
<feature type="transmembrane region" description="Helical" evidence="7">
    <location>
        <begin position="221"/>
        <end position="242"/>
    </location>
</feature>
<organism evidence="9 11">
    <name type="scientific">Halorubrum ezzemoulense</name>
    <name type="common">Halorubrum chaoviator</name>
    <dbReference type="NCBI Taxonomy" id="337243"/>
    <lineage>
        <taxon>Archaea</taxon>
        <taxon>Methanobacteriati</taxon>
        <taxon>Methanobacteriota</taxon>
        <taxon>Stenosarchaea group</taxon>
        <taxon>Halobacteria</taxon>
        <taxon>Halobacteriales</taxon>
        <taxon>Haloferacaceae</taxon>
        <taxon>Halorubrum</taxon>
    </lineage>
</organism>
<geneLocation type="plasmid" evidence="12">
    <name>megaPlasmid</name>
</geneLocation>
<proteinExistence type="predicted"/>